<protein>
    <submittedName>
        <fullName evidence="3">Serine hydrolase domain-containing protein</fullName>
        <ecNumber evidence="3">3.1.1.103</ecNumber>
    </submittedName>
</protein>
<dbReference type="PANTHER" id="PTHR43283:SF7">
    <property type="entry name" value="BETA-LACTAMASE-RELATED DOMAIN-CONTAINING PROTEIN"/>
    <property type="match status" value="1"/>
</dbReference>
<evidence type="ECO:0000313" key="3">
    <source>
        <dbReference type="EMBL" id="MDT0620283.1"/>
    </source>
</evidence>
<dbReference type="SUPFAM" id="SSF56601">
    <property type="entry name" value="beta-lactamase/transpeptidase-like"/>
    <property type="match status" value="1"/>
</dbReference>
<evidence type="ECO:0000313" key="4">
    <source>
        <dbReference type="Proteomes" id="UP001250662"/>
    </source>
</evidence>
<dbReference type="Gene3D" id="3.40.710.10">
    <property type="entry name" value="DD-peptidase/beta-lactamase superfamily"/>
    <property type="match status" value="1"/>
</dbReference>
<dbReference type="PANTHER" id="PTHR43283">
    <property type="entry name" value="BETA-LACTAMASE-RELATED"/>
    <property type="match status" value="1"/>
</dbReference>
<feature type="domain" description="Beta-lactamase-related" evidence="2">
    <location>
        <begin position="52"/>
        <end position="337"/>
    </location>
</feature>
<organism evidence="3 4">
    <name type="scientific">Croceitalea vernalis</name>
    <dbReference type="NCBI Taxonomy" id="3075599"/>
    <lineage>
        <taxon>Bacteria</taxon>
        <taxon>Pseudomonadati</taxon>
        <taxon>Bacteroidota</taxon>
        <taxon>Flavobacteriia</taxon>
        <taxon>Flavobacteriales</taxon>
        <taxon>Flavobacteriaceae</taxon>
        <taxon>Croceitalea</taxon>
    </lineage>
</organism>
<dbReference type="InterPro" id="IPR012338">
    <property type="entry name" value="Beta-lactam/transpept-like"/>
</dbReference>
<dbReference type="EC" id="3.1.1.103" evidence="3"/>
<dbReference type="Pfam" id="PF00144">
    <property type="entry name" value="Beta-lactamase"/>
    <property type="match status" value="1"/>
</dbReference>
<feature type="chain" id="PRO_5046589726" evidence="1">
    <location>
        <begin position="21"/>
        <end position="359"/>
    </location>
</feature>
<keyword evidence="4" id="KW-1185">Reference proteome</keyword>
<reference evidence="3 4" key="1">
    <citation type="submission" date="2023-09" db="EMBL/GenBank/DDBJ databases">
        <authorList>
            <person name="Rey-Velasco X."/>
        </authorList>
    </citation>
    <scope>NUCLEOTIDE SEQUENCE [LARGE SCALE GENOMIC DNA]</scope>
    <source>
        <strain evidence="3 4">P007</strain>
    </source>
</reference>
<keyword evidence="3" id="KW-0378">Hydrolase</keyword>
<proteinExistence type="predicted"/>
<gene>
    <name evidence="3" type="ORF">RM520_01525</name>
</gene>
<dbReference type="InterPro" id="IPR050789">
    <property type="entry name" value="Diverse_Enzym_Activities"/>
</dbReference>
<sequence length="359" mass="40931">MKTSFKIIIASLFFVQCLSAQLDFSSPNTEQPALLKEMSSKVENGDYENITSILIAQNGELIFEKYYNGNNESSLHNTRSATKTMATFLTGIAKDQGLISETDKIFNYLAHKNQVKNPDSRKDNIIIEDLLTMSCMLETDDSNYFSRGHEERMYFIEDWTQFLIDLPIRSYPFNPKPAEQPYGRFFHYSSAQASAMSEILQTAINEPLHKFAKKHLFNPLEISEYKLDFTPTGYLNTAGGSNYRSQDLLKFIQLCLNDGVWNGKQLISKEWIKLATSPKANARSGVDYGYFLWLEAFGKDKKHNSFYMSGNGGNRMHAFKDLNATIVVTTTNYGNRNAHSYIDEILNEYIVPVLSSMKD</sequence>
<evidence type="ECO:0000256" key="1">
    <source>
        <dbReference type="SAM" id="SignalP"/>
    </source>
</evidence>
<accession>A0ABU3BDH7</accession>
<dbReference type="EMBL" id="JAVRHU010000001">
    <property type="protein sequence ID" value="MDT0620283.1"/>
    <property type="molecule type" value="Genomic_DNA"/>
</dbReference>
<dbReference type="Proteomes" id="UP001250662">
    <property type="component" value="Unassembled WGS sequence"/>
</dbReference>
<comment type="caution">
    <text evidence="3">The sequence shown here is derived from an EMBL/GenBank/DDBJ whole genome shotgun (WGS) entry which is preliminary data.</text>
</comment>
<dbReference type="GO" id="GO:0016787">
    <property type="term" value="F:hydrolase activity"/>
    <property type="evidence" value="ECO:0007669"/>
    <property type="project" value="UniProtKB-KW"/>
</dbReference>
<dbReference type="RefSeq" id="WP_311386730.1">
    <property type="nucleotide sequence ID" value="NZ_JAVRHU010000001.1"/>
</dbReference>
<feature type="signal peptide" evidence="1">
    <location>
        <begin position="1"/>
        <end position="20"/>
    </location>
</feature>
<evidence type="ECO:0000259" key="2">
    <source>
        <dbReference type="Pfam" id="PF00144"/>
    </source>
</evidence>
<dbReference type="InterPro" id="IPR001466">
    <property type="entry name" value="Beta-lactam-related"/>
</dbReference>
<name>A0ABU3BDH7_9FLAO</name>
<keyword evidence="1" id="KW-0732">Signal</keyword>